<feature type="transmembrane region" description="Helical" evidence="1">
    <location>
        <begin position="161"/>
        <end position="186"/>
    </location>
</feature>
<dbReference type="InterPro" id="IPR039672">
    <property type="entry name" value="MFS_2"/>
</dbReference>
<dbReference type="GO" id="GO:0005886">
    <property type="term" value="C:plasma membrane"/>
    <property type="evidence" value="ECO:0007669"/>
    <property type="project" value="TreeGrafter"/>
</dbReference>
<protein>
    <submittedName>
        <fullName evidence="2">MFS transporter</fullName>
    </submittedName>
</protein>
<dbReference type="GO" id="GO:0008643">
    <property type="term" value="P:carbohydrate transport"/>
    <property type="evidence" value="ECO:0007669"/>
    <property type="project" value="InterPro"/>
</dbReference>
<sequence length="462" mass="50921">MKKKVEKFPLWGQLLYSSGYVGITIVDRIWVVFLIYFFLPPVESGMPLLLSDKTFLGIFTVLGLITIFGRIIDSIADPLVATWTDRSKSKLGRRRVFLLYGGLPLMACAVLLFFPPSNEPGIANTIYVAGMLGLLLFFFTFYVVPWLALIPELSHTDRERMNIVTMQAVFSLLGVVIVMIGGFMMWGAFESGGMDKATALRTTIIVLAVIGLISCYITIIPINEKRYCDSVPSEVGIIDSLKMTFKNTPFIPYLFGTICLWFAFNMVSSAATYYVTVLLQKGEEFGSVVFGAVFGVALVLFPIINFASRYIEKRVIMIFGLVVFAIASFLIYYLGTDVLPFSPIVQAFILFGLIGVPASALFVVPNAMISDLAEYDAIKTGTKREGMYFGAQGLVQKINLGISSAILVYLLSAYGKDIANPLGVKLSGPVAAAVCVIGIIMFAIYPEKKIFKLVEENRAKEK</sequence>
<feature type="transmembrane region" description="Helical" evidence="1">
    <location>
        <begin position="97"/>
        <end position="114"/>
    </location>
</feature>
<comment type="caution">
    <text evidence="2">The sequence shown here is derived from an EMBL/GenBank/DDBJ whole genome shotgun (WGS) entry which is preliminary data.</text>
</comment>
<evidence type="ECO:0000256" key="1">
    <source>
        <dbReference type="SAM" id="Phobius"/>
    </source>
</evidence>
<dbReference type="AlphaFoldDB" id="A0A9D8PLV3"/>
<feature type="transmembrane region" description="Helical" evidence="1">
    <location>
        <begin position="54"/>
        <end position="76"/>
    </location>
</feature>
<dbReference type="Pfam" id="PF13347">
    <property type="entry name" value="MFS_2"/>
    <property type="match status" value="1"/>
</dbReference>
<dbReference type="Gene3D" id="1.20.1250.20">
    <property type="entry name" value="MFS general substrate transporter like domains"/>
    <property type="match status" value="1"/>
</dbReference>
<reference evidence="2" key="1">
    <citation type="journal article" date="2021" name="Environ. Microbiol.">
        <title>Genomic characterization of three novel Desulfobacterota classes expand the metabolic and phylogenetic diversity of the phylum.</title>
        <authorList>
            <person name="Murphy C.L."/>
            <person name="Biggerstaff J."/>
            <person name="Eichhorn A."/>
            <person name="Ewing E."/>
            <person name="Shahan R."/>
            <person name="Soriano D."/>
            <person name="Stewart S."/>
            <person name="VanMol K."/>
            <person name="Walker R."/>
            <person name="Walters P."/>
            <person name="Elshahed M.S."/>
            <person name="Youssef N.H."/>
        </authorList>
    </citation>
    <scope>NUCLEOTIDE SEQUENCE</scope>
    <source>
        <strain evidence="2">Zod_Metabat.24</strain>
    </source>
</reference>
<gene>
    <name evidence="2" type="ORF">JW984_01870</name>
</gene>
<accession>A0A9D8PLV3</accession>
<feature type="transmembrane region" description="Helical" evidence="1">
    <location>
        <begin position="20"/>
        <end position="39"/>
    </location>
</feature>
<dbReference type="Proteomes" id="UP000809273">
    <property type="component" value="Unassembled WGS sequence"/>
</dbReference>
<evidence type="ECO:0000313" key="3">
    <source>
        <dbReference type="Proteomes" id="UP000809273"/>
    </source>
</evidence>
<feature type="transmembrane region" description="Helical" evidence="1">
    <location>
        <begin position="347"/>
        <end position="373"/>
    </location>
</feature>
<dbReference type="InterPro" id="IPR036259">
    <property type="entry name" value="MFS_trans_sf"/>
</dbReference>
<feature type="transmembrane region" description="Helical" evidence="1">
    <location>
        <begin position="126"/>
        <end position="149"/>
    </location>
</feature>
<feature type="transmembrane region" description="Helical" evidence="1">
    <location>
        <begin position="287"/>
        <end position="308"/>
    </location>
</feature>
<dbReference type="PANTHER" id="PTHR11328">
    <property type="entry name" value="MAJOR FACILITATOR SUPERFAMILY DOMAIN-CONTAINING PROTEIN"/>
    <property type="match status" value="1"/>
</dbReference>
<keyword evidence="1" id="KW-1133">Transmembrane helix</keyword>
<feature type="transmembrane region" description="Helical" evidence="1">
    <location>
        <begin position="315"/>
        <end position="335"/>
    </location>
</feature>
<proteinExistence type="predicted"/>
<evidence type="ECO:0000313" key="2">
    <source>
        <dbReference type="EMBL" id="MBN1571924.1"/>
    </source>
</evidence>
<dbReference type="PANTHER" id="PTHR11328:SF24">
    <property type="entry name" value="MAJOR FACILITATOR SUPERFAMILY (MFS) PROFILE DOMAIN-CONTAINING PROTEIN"/>
    <property type="match status" value="1"/>
</dbReference>
<organism evidence="2 3">
    <name type="scientific">Candidatus Zymogenus saltonus</name>
    <dbReference type="NCBI Taxonomy" id="2844893"/>
    <lineage>
        <taxon>Bacteria</taxon>
        <taxon>Deltaproteobacteria</taxon>
        <taxon>Candidatus Zymogenia</taxon>
        <taxon>Candidatus Zymogeniales</taxon>
        <taxon>Candidatus Zymogenaceae</taxon>
        <taxon>Candidatus Zymogenus</taxon>
    </lineage>
</organism>
<keyword evidence="1" id="KW-0812">Transmembrane</keyword>
<dbReference type="EMBL" id="JAFGIX010000009">
    <property type="protein sequence ID" value="MBN1571924.1"/>
    <property type="molecule type" value="Genomic_DNA"/>
</dbReference>
<name>A0A9D8PLV3_9DELT</name>
<keyword evidence="1" id="KW-0472">Membrane</keyword>
<feature type="transmembrane region" description="Helical" evidence="1">
    <location>
        <begin position="426"/>
        <end position="445"/>
    </location>
</feature>
<feature type="transmembrane region" description="Helical" evidence="1">
    <location>
        <begin position="250"/>
        <end position="275"/>
    </location>
</feature>
<dbReference type="SUPFAM" id="SSF103473">
    <property type="entry name" value="MFS general substrate transporter"/>
    <property type="match status" value="1"/>
</dbReference>
<dbReference type="GO" id="GO:0015293">
    <property type="term" value="F:symporter activity"/>
    <property type="evidence" value="ECO:0007669"/>
    <property type="project" value="InterPro"/>
</dbReference>
<feature type="transmembrane region" description="Helical" evidence="1">
    <location>
        <begin position="394"/>
        <end position="414"/>
    </location>
</feature>
<feature type="transmembrane region" description="Helical" evidence="1">
    <location>
        <begin position="198"/>
        <end position="219"/>
    </location>
</feature>
<reference evidence="2" key="2">
    <citation type="submission" date="2021-01" db="EMBL/GenBank/DDBJ databases">
        <authorList>
            <person name="Hahn C.R."/>
            <person name="Youssef N.H."/>
            <person name="Elshahed M."/>
        </authorList>
    </citation>
    <scope>NUCLEOTIDE SEQUENCE</scope>
    <source>
        <strain evidence="2">Zod_Metabat.24</strain>
    </source>
</reference>